<dbReference type="EMBL" id="CP003876">
    <property type="protein sequence ID" value="AFU02744.1"/>
    <property type="molecule type" value="Genomic_DNA"/>
</dbReference>
<protein>
    <submittedName>
        <fullName evidence="1">Uncharacterized protein</fullName>
    </submittedName>
</protein>
<dbReference type="HOGENOM" id="CLU_810943_0_0_11"/>
<reference evidence="1 2" key="1">
    <citation type="journal article" date="2012" name="J. Bacteriol.">
        <title>Complete genome sequence of Nocardia brasiliensis HUJEG-1.</title>
        <authorList>
            <person name="Vera-Cabrera L."/>
            <person name="Ortiz-Lopez R."/>
            <person name="Elizondo-Gonzalez R."/>
            <person name="Perez-Maya A.A."/>
            <person name="Ocampo-Candiani J."/>
        </authorList>
    </citation>
    <scope>NUCLEOTIDE SEQUENCE [LARGE SCALE GENOMIC DNA]</scope>
    <source>
        <strain evidence="2">ATCC 700358</strain>
    </source>
</reference>
<sequence>MAGNAAHDALWSFAGPVMARNAAVALRFGGPGVTIAMMAGGAVSQVMIDDRYGRLRRPEDFAWSIGRGALSTLVGAGVGNRIAARWGPPGTEAELAARVAAGRMLGGASMNWLSSLPLSRQLTDEARTGLQNLVDWTGDLIPTIDIGAGVLLPGMPDRLLMPGPHILRPESEDRYRSAPGILAAHWGNLGEEGKLGVPPPPALQVVRGRAQSGIDTYGDLVQGQAAAIMAYRTADTGIPESVDRSRRLVGEAKKAIFDVVETLNRNAQTPPPTQFATQDEWTLHYLDNALHDAQLAMRKAHRSSASVGEAIGALANSVFRDAPQGAIEAPRDAATTFPIVAT</sequence>
<dbReference type="STRING" id="1133849.O3I_023945"/>
<dbReference type="AlphaFoldDB" id="K0F085"/>
<organism evidence="1 2">
    <name type="scientific">Nocardia brasiliensis (strain ATCC 700358 / HUJEG-1)</name>
    <dbReference type="NCBI Taxonomy" id="1133849"/>
    <lineage>
        <taxon>Bacteria</taxon>
        <taxon>Bacillati</taxon>
        <taxon>Actinomycetota</taxon>
        <taxon>Actinomycetes</taxon>
        <taxon>Mycobacteriales</taxon>
        <taxon>Nocardiaceae</taxon>
        <taxon>Nocardia</taxon>
    </lineage>
</organism>
<name>K0F085_NOCB7</name>
<evidence type="ECO:0000313" key="2">
    <source>
        <dbReference type="Proteomes" id="UP000006304"/>
    </source>
</evidence>
<keyword evidence="2" id="KW-1185">Reference proteome</keyword>
<accession>K0F085</accession>
<dbReference type="KEGG" id="nbr:O3I_023945"/>
<dbReference type="Proteomes" id="UP000006304">
    <property type="component" value="Chromosome"/>
</dbReference>
<evidence type="ECO:0000313" key="1">
    <source>
        <dbReference type="EMBL" id="AFU02744.1"/>
    </source>
</evidence>
<proteinExistence type="predicted"/>
<dbReference type="RefSeq" id="WP_014985599.1">
    <property type="nucleotide sequence ID" value="NC_018681.1"/>
</dbReference>
<gene>
    <name evidence="1" type="ORF">O3I_023945</name>
</gene>